<dbReference type="Gene3D" id="3.90.550.10">
    <property type="entry name" value="Spore Coat Polysaccharide Biosynthesis Protein SpsA, Chain A"/>
    <property type="match status" value="1"/>
</dbReference>
<dbReference type="PANTHER" id="PTHR22916:SF3">
    <property type="entry name" value="UDP-GLCNAC:BETAGAL BETA-1,3-N-ACETYLGLUCOSAMINYLTRANSFERASE-LIKE PROTEIN 1"/>
    <property type="match status" value="1"/>
</dbReference>
<evidence type="ECO:0000313" key="3">
    <source>
        <dbReference type="Proteomes" id="UP000007488"/>
    </source>
</evidence>
<dbReference type="EMBL" id="CP002547">
    <property type="protein sequence ID" value="ADY55865.1"/>
    <property type="molecule type" value="Genomic_DNA"/>
</dbReference>
<keyword evidence="3" id="KW-1185">Reference proteome</keyword>
<evidence type="ECO:0000313" key="2">
    <source>
        <dbReference type="EMBL" id="ADY55865.1"/>
    </source>
</evidence>
<organism evidence="2 3">
    <name type="scientific">Syntrophobotulus glycolicus (strain DSM 8271 / FlGlyR)</name>
    <dbReference type="NCBI Taxonomy" id="645991"/>
    <lineage>
        <taxon>Bacteria</taxon>
        <taxon>Bacillati</taxon>
        <taxon>Bacillota</taxon>
        <taxon>Clostridia</taxon>
        <taxon>Eubacteriales</taxon>
        <taxon>Desulfitobacteriaceae</taxon>
        <taxon>Syntrophobotulus</taxon>
    </lineage>
</organism>
<reference evidence="3" key="2">
    <citation type="submission" date="2011-02" db="EMBL/GenBank/DDBJ databases">
        <title>The complete genome of Syntrophobotulus glycolicus DSM 8271.</title>
        <authorList>
            <person name="Lucas S."/>
            <person name="Copeland A."/>
            <person name="Lapidus A."/>
            <person name="Bruce D."/>
            <person name="Goodwin L."/>
            <person name="Pitluck S."/>
            <person name="Kyrpides N."/>
            <person name="Mavromatis K."/>
            <person name="Pagani I."/>
            <person name="Ivanova N."/>
            <person name="Mikhailova N."/>
            <person name="Chertkov O."/>
            <person name="Held B."/>
            <person name="Detter J.C."/>
            <person name="Tapia R."/>
            <person name="Han C."/>
            <person name="Land M."/>
            <person name="Hauser L."/>
            <person name="Markowitz V."/>
            <person name="Cheng J.-F."/>
            <person name="Hugenholtz P."/>
            <person name="Woyke T."/>
            <person name="Wu D."/>
            <person name="Spring S."/>
            <person name="Schroeder M."/>
            <person name="Brambilla E."/>
            <person name="Klenk H.-P."/>
            <person name="Eisen J.A."/>
        </authorList>
    </citation>
    <scope>NUCLEOTIDE SEQUENCE [LARGE SCALE GENOMIC DNA]</scope>
    <source>
        <strain evidence="3">DSM 8271 / FlGlyR</strain>
    </source>
</reference>
<sequence length="298" mass="34144">MMMIPPLLSYVTFNRLGLTISSLSSILNTSDDFEMHIIDNNSTDDTWDYILSLNDSRIKSKTKNPINVGQIHAMNINLARRKEDQYFITIDNDIMINTKDWISRFMQVFDAFPDLGMLGVQTIPDNSPDVTPVSQNGQTYLALNKVPEQQPRKSFIPGSCLCLKPELIEKVGYWSEENCFGDIELSFRVNNFTSFKAGFITDVELSILQNVDCAGCQYKDSCKLNKAGGKTCFSEYKNLNDIFRDKFWWKFKETVTDMQSGARPIYCASLLGYKINSDQIFNFNWATENIQFYINNAN</sequence>
<dbReference type="Proteomes" id="UP000007488">
    <property type="component" value="Chromosome"/>
</dbReference>
<dbReference type="Pfam" id="PF00535">
    <property type="entry name" value="Glycos_transf_2"/>
    <property type="match status" value="1"/>
</dbReference>
<dbReference type="HOGENOM" id="CLU_045801_0_0_9"/>
<dbReference type="KEGG" id="sgy:Sgly_1565"/>
<evidence type="ECO:0000259" key="1">
    <source>
        <dbReference type="Pfam" id="PF00535"/>
    </source>
</evidence>
<feature type="domain" description="Glycosyltransferase 2-like" evidence="1">
    <location>
        <begin position="12"/>
        <end position="149"/>
    </location>
</feature>
<dbReference type="PANTHER" id="PTHR22916">
    <property type="entry name" value="GLYCOSYLTRANSFERASE"/>
    <property type="match status" value="1"/>
</dbReference>
<dbReference type="InterPro" id="IPR001173">
    <property type="entry name" value="Glyco_trans_2-like"/>
</dbReference>
<name>F0SXN2_SYNGF</name>
<dbReference type="GO" id="GO:0016758">
    <property type="term" value="F:hexosyltransferase activity"/>
    <property type="evidence" value="ECO:0007669"/>
    <property type="project" value="UniProtKB-ARBA"/>
</dbReference>
<dbReference type="SUPFAM" id="SSF53448">
    <property type="entry name" value="Nucleotide-diphospho-sugar transferases"/>
    <property type="match status" value="1"/>
</dbReference>
<keyword evidence="2" id="KW-0808">Transferase</keyword>
<protein>
    <submittedName>
        <fullName evidence="2">Glycosyl transferase family 2</fullName>
    </submittedName>
</protein>
<accession>F0SXN2</accession>
<reference evidence="2 3" key="1">
    <citation type="journal article" date="2011" name="Stand. Genomic Sci.">
        <title>Complete genome sequence of Syntrophobotulus glycolicus type strain (FlGlyR).</title>
        <authorList>
            <person name="Han C."/>
            <person name="Mwirichia R."/>
            <person name="Chertkov O."/>
            <person name="Held B."/>
            <person name="Lapidus A."/>
            <person name="Nolan M."/>
            <person name="Lucas S."/>
            <person name="Hammon N."/>
            <person name="Deshpande S."/>
            <person name="Cheng J.F."/>
            <person name="Tapia R."/>
            <person name="Goodwin L."/>
            <person name="Pitluck S."/>
            <person name="Huntemann M."/>
            <person name="Liolios K."/>
            <person name="Ivanova N."/>
            <person name="Pagani I."/>
            <person name="Mavromatis K."/>
            <person name="Ovchinikova G."/>
            <person name="Pati A."/>
            <person name="Chen A."/>
            <person name="Palaniappan K."/>
            <person name="Land M."/>
            <person name="Hauser L."/>
            <person name="Brambilla E.M."/>
            <person name="Rohde M."/>
            <person name="Spring S."/>
            <person name="Sikorski J."/>
            <person name="Goker M."/>
            <person name="Woyke T."/>
            <person name="Bristow J."/>
            <person name="Eisen J.A."/>
            <person name="Markowitz V."/>
            <person name="Hugenholtz P."/>
            <person name="Kyrpides N.C."/>
            <person name="Klenk H.P."/>
            <person name="Detter J.C."/>
        </authorList>
    </citation>
    <scope>NUCLEOTIDE SEQUENCE [LARGE SCALE GENOMIC DNA]</scope>
    <source>
        <strain evidence="3">DSM 8271 / FlGlyR</strain>
    </source>
</reference>
<dbReference type="STRING" id="645991.Sgly_1565"/>
<dbReference type="AlphaFoldDB" id="F0SXN2"/>
<proteinExistence type="predicted"/>
<dbReference type="eggNOG" id="COG1216">
    <property type="taxonomic scope" value="Bacteria"/>
</dbReference>
<dbReference type="InterPro" id="IPR029044">
    <property type="entry name" value="Nucleotide-diphossugar_trans"/>
</dbReference>
<gene>
    <name evidence="2" type="ordered locus">Sgly_1565</name>
</gene>